<dbReference type="InterPro" id="IPR050109">
    <property type="entry name" value="HTH-type_TetR-like_transc_reg"/>
</dbReference>
<dbReference type="SUPFAM" id="SSF46689">
    <property type="entry name" value="Homeodomain-like"/>
    <property type="match status" value="1"/>
</dbReference>
<name>A0ABZ0ZR06_9ACTN</name>
<dbReference type="Proteomes" id="UP001327225">
    <property type="component" value="Chromosome"/>
</dbReference>
<evidence type="ECO:0000256" key="1">
    <source>
        <dbReference type="ARBA" id="ARBA00023125"/>
    </source>
</evidence>
<evidence type="ECO:0000259" key="3">
    <source>
        <dbReference type="PROSITE" id="PS50977"/>
    </source>
</evidence>
<dbReference type="Gene3D" id="1.10.357.10">
    <property type="entry name" value="Tetracycline Repressor, domain 2"/>
    <property type="match status" value="1"/>
</dbReference>
<reference evidence="5" key="1">
    <citation type="submission" date="2023-12" db="EMBL/GenBank/DDBJ databases">
        <title>Novel species in genus Nocardioides.</title>
        <authorList>
            <person name="Zhou H."/>
        </authorList>
    </citation>
    <scope>NUCLEOTIDE SEQUENCE [LARGE SCALE GENOMIC DNA]</scope>
    <source>
        <strain evidence="5">HM61</strain>
    </source>
</reference>
<dbReference type="SUPFAM" id="SSF48498">
    <property type="entry name" value="Tetracyclin repressor-like, C-terminal domain"/>
    <property type="match status" value="1"/>
</dbReference>
<proteinExistence type="predicted"/>
<dbReference type="InterPro" id="IPR001647">
    <property type="entry name" value="HTH_TetR"/>
</dbReference>
<evidence type="ECO:0000313" key="4">
    <source>
        <dbReference type="EMBL" id="WQQ26743.1"/>
    </source>
</evidence>
<dbReference type="InterPro" id="IPR036271">
    <property type="entry name" value="Tet_transcr_reg_TetR-rel_C_sf"/>
</dbReference>
<evidence type="ECO:0000313" key="5">
    <source>
        <dbReference type="Proteomes" id="UP001327225"/>
    </source>
</evidence>
<gene>
    <name evidence="4" type="ORF">SHK19_00585</name>
</gene>
<keyword evidence="5" id="KW-1185">Reference proteome</keyword>
<evidence type="ECO:0000256" key="2">
    <source>
        <dbReference type="PROSITE-ProRule" id="PRU00335"/>
    </source>
</evidence>
<accession>A0ABZ0ZR06</accession>
<dbReference type="PROSITE" id="PS50977">
    <property type="entry name" value="HTH_TETR_2"/>
    <property type="match status" value="1"/>
</dbReference>
<dbReference type="Pfam" id="PF00440">
    <property type="entry name" value="TetR_N"/>
    <property type="match status" value="1"/>
</dbReference>
<organism evidence="4 5">
    <name type="scientific">Nocardioides bizhenqiangii</name>
    <dbReference type="NCBI Taxonomy" id="3095076"/>
    <lineage>
        <taxon>Bacteria</taxon>
        <taxon>Bacillati</taxon>
        <taxon>Actinomycetota</taxon>
        <taxon>Actinomycetes</taxon>
        <taxon>Propionibacteriales</taxon>
        <taxon>Nocardioidaceae</taxon>
        <taxon>Nocardioides</taxon>
    </lineage>
</organism>
<dbReference type="PANTHER" id="PTHR30055:SF226">
    <property type="entry name" value="HTH-TYPE TRANSCRIPTIONAL REGULATOR PKSA"/>
    <property type="match status" value="1"/>
</dbReference>
<feature type="DNA-binding region" description="H-T-H motif" evidence="2">
    <location>
        <begin position="45"/>
        <end position="64"/>
    </location>
</feature>
<dbReference type="EMBL" id="CP141059">
    <property type="protein sequence ID" value="WQQ26743.1"/>
    <property type="molecule type" value="Genomic_DNA"/>
</dbReference>
<dbReference type="InterPro" id="IPR009057">
    <property type="entry name" value="Homeodomain-like_sf"/>
</dbReference>
<dbReference type="PANTHER" id="PTHR30055">
    <property type="entry name" value="HTH-TYPE TRANSCRIPTIONAL REGULATOR RUTR"/>
    <property type="match status" value="1"/>
</dbReference>
<feature type="domain" description="HTH tetR-type" evidence="3">
    <location>
        <begin position="23"/>
        <end position="82"/>
    </location>
</feature>
<sequence>MVDVARWVDSTVARRIRKVGDDPGRRSELIAAAAAAIDEEGPGVGMAQIAERAGIPRPHAYRYVASKKQLDLDVARKASADLLEQVRPHLTRRGTTYEVVHGIVAVIAEWAAQHPNLYRFVAAQKQTKKLHQARMGRSRFLDELFVALSAYLRPTEVVPSAPDGVLAGLIGMVDASIIWWLDHKDETQDEVVDRLTRQVTLVLTDMLSQLGFDVPDDMVFDPGADE</sequence>
<keyword evidence="1 2" id="KW-0238">DNA-binding</keyword>
<dbReference type="RefSeq" id="WP_322937552.1">
    <property type="nucleotide sequence ID" value="NZ_CP141059.1"/>
</dbReference>
<protein>
    <submittedName>
        <fullName evidence="4">TetR/AcrR family transcriptional regulator</fullName>
    </submittedName>
</protein>